<feature type="transmembrane region" description="Helical" evidence="15">
    <location>
        <begin position="194"/>
        <end position="214"/>
    </location>
</feature>
<feature type="region of interest" description="Disordered" evidence="14">
    <location>
        <begin position="424"/>
        <end position="451"/>
    </location>
</feature>
<name>A0ABQ9QDJ5_9PEZI</name>
<evidence type="ECO:0000313" key="18">
    <source>
        <dbReference type="EMBL" id="KAK0381906.1"/>
    </source>
</evidence>
<keyword evidence="10 15" id="KW-0472">Membrane</keyword>
<comment type="similarity">
    <text evidence="13">Belongs to the SAT4 family.</text>
</comment>
<dbReference type="InterPro" id="IPR049326">
    <property type="entry name" value="Rhodopsin_dom_fungi"/>
</dbReference>
<dbReference type="Pfam" id="PF20684">
    <property type="entry name" value="Fung_rhodopsin"/>
    <property type="match status" value="1"/>
</dbReference>
<keyword evidence="7 15" id="KW-0812">Transmembrane</keyword>
<evidence type="ECO:0000256" key="6">
    <source>
        <dbReference type="ARBA" id="ARBA00022622"/>
    </source>
</evidence>
<accession>A0ABQ9QDJ5</accession>
<feature type="transmembrane region" description="Helical" evidence="15">
    <location>
        <begin position="302"/>
        <end position="322"/>
    </location>
</feature>
<feature type="region of interest" description="Disordered" evidence="14">
    <location>
        <begin position="376"/>
        <end position="411"/>
    </location>
</feature>
<gene>
    <name evidence="18" type="ORF">CLIM01_00681</name>
</gene>
<comment type="caution">
    <text evidence="18">The sequence shown here is derived from an EMBL/GenBank/DDBJ whole genome shotgun (WGS) entry which is preliminary data.</text>
</comment>
<dbReference type="InterPro" id="IPR008427">
    <property type="entry name" value="Extracellular_membr_CFEM_dom"/>
</dbReference>
<feature type="compositionally biased region" description="Basic and acidic residues" evidence="14">
    <location>
        <begin position="389"/>
        <end position="399"/>
    </location>
</feature>
<evidence type="ECO:0000256" key="16">
    <source>
        <dbReference type="SAM" id="SignalP"/>
    </source>
</evidence>
<dbReference type="SMART" id="SM00747">
    <property type="entry name" value="CFEM"/>
    <property type="match status" value="1"/>
</dbReference>
<keyword evidence="8 16" id="KW-0732">Signal</keyword>
<evidence type="ECO:0000256" key="15">
    <source>
        <dbReference type="SAM" id="Phobius"/>
    </source>
</evidence>
<keyword evidence="11" id="KW-1015">Disulfide bond</keyword>
<feature type="signal peptide" evidence="16">
    <location>
        <begin position="1"/>
        <end position="19"/>
    </location>
</feature>
<evidence type="ECO:0000256" key="12">
    <source>
        <dbReference type="ARBA" id="ARBA00023288"/>
    </source>
</evidence>
<feature type="chain" id="PRO_5047284595" description="CFEM domain-containing protein" evidence="16">
    <location>
        <begin position="20"/>
        <end position="451"/>
    </location>
</feature>
<keyword evidence="6" id="KW-0325">Glycoprotein</keyword>
<evidence type="ECO:0000313" key="19">
    <source>
        <dbReference type="Proteomes" id="UP001169217"/>
    </source>
</evidence>
<feature type="domain" description="CFEM" evidence="17">
    <location>
        <begin position="27"/>
        <end position="100"/>
    </location>
</feature>
<feature type="transmembrane region" description="Helical" evidence="15">
    <location>
        <begin position="226"/>
        <end position="244"/>
    </location>
</feature>
<evidence type="ECO:0000256" key="11">
    <source>
        <dbReference type="ARBA" id="ARBA00023157"/>
    </source>
</evidence>
<keyword evidence="5" id="KW-0964">Secreted</keyword>
<evidence type="ECO:0000256" key="14">
    <source>
        <dbReference type="SAM" id="MobiDB-lite"/>
    </source>
</evidence>
<dbReference type="Proteomes" id="UP001169217">
    <property type="component" value="Unassembled WGS sequence"/>
</dbReference>
<dbReference type="Pfam" id="PF05730">
    <property type="entry name" value="CFEM"/>
    <property type="match status" value="1"/>
</dbReference>
<evidence type="ECO:0000256" key="3">
    <source>
        <dbReference type="ARBA" id="ARBA00004613"/>
    </source>
</evidence>
<evidence type="ECO:0000256" key="13">
    <source>
        <dbReference type="ARBA" id="ARBA00038359"/>
    </source>
</evidence>
<feature type="transmembrane region" description="Helical" evidence="15">
    <location>
        <begin position="148"/>
        <end position="174"/>
    </location>
</feature>
<comment type="similarity">
    <text evidence="4">Belongs to the RBT5 family.</text>
</comment>
<dbReference type="PANTHER" id="PTHR33048:SF47">
    <property type="entry name" value="INTEGRAL MEMBRANE PROTEIN-RELATED"/>
    <property type="match status" value="1"/>
</dbReference>
<keyword evidence="9 15" id="KW-1133">Transmembrane helix</keyword>
<dbReference type="PANTHER" id="PTHR33048">
    <property type="entry name" value="PTH11-LIKE INTEGRAL MEMBRANE PROTEIN (AFU_ORTHOLOGUE AFUA_5G11245)"/>
    <property type="match status" value="1"/>
</dbReference>
<comment type="subcellular location">
    <subcellularLocation>
        <location evidence="2">Membrane</location>
        <topology evidence="2">Lipid-anchor</topology>
        <topology evidence="2">GPI-anchor</topology>
    </subcellularLocation>
    <subcellularLocation>
        <location evidence="1">Membrane</location>
        <topology evidence="1">Multi-pass membrane protein</topology>
    </subcellularLocation>
    <subcellularLocation>
        <location evidence="3">Secreted</location>
    </subcellularLocation>
</comment>
<keyword evidence="19" id="KW-1185">Reference proteome</keyword>
<keyword evidence="12" id="KW-0449">Lipoprotein</keyword>
<evidence type="ECO:0000259" key="17">
    <source>
        <dbReference type="SMART" id="SM00747"/>
    </source>
</evidence>
<feature type="compositionally biased region" description="Polar residues" evidence="14">
    <location>
        <begin position="426"/>
        <end position="451"/>
    </location>
</feature>
<protein>
    <recommendedName>
        <fullName evidence="17">CFEM domain-containing protein</fullName>
    </recommendedName>
</protein>
<sequence length="451" mass="50330">MKHYLLVLLLSPYFSSVRGAETTLTSLVSQIPSCAVSTHNLPCLLTGLQHGGCKLDSVSTIANCLCIDIELQADLSSCVRLKCSFEDQKRAAQVETDLCATFPKPSRREEARAVAISLSIIAFTVVGLRCISRYLVDHRLWWDDWMIIAATVLLAAITGIQIAGTGLGFGLHYWHVEPWASTRLIQMFYIGEQLYILAQIMAKISLLLFFSRIFFSSRWFYLTTQLFILFLILHAAIFLFLVIFECTPVTSTWNLDDPSRKCMNIVAIGYSGAVFSVIEDIAILILPIPELLRLQLSTKKKLWLSLIFGLGSFGCVTSMVRLKFLVHLSFTSDVTWDNVDVINWSLVEVSCAILCASLLALRPLLRFLVSRKPKKTTDATPSEEYQPTYRRDKFSKISDDPSTELSLSPVDTGLDDIAREFEMWNRGSSSKGSTQSVTTDRSGSPTSQTGA</sequence>
<evidence type="ECO:0000256" key="8">
    <source>
        <dbReference type="ARBA" id="ARBA00022729"/>
    </source>
</evidence>
<evidence type="ECO:0000256" key="7">
    <source>
        <dbReference type="ARBA" id="ARBA00022692"/>
    </source>
</evidence>
<dbReference type="InterPro" id="IPR052337">
    <property type="entry name" value="SAT4-like"/>
</dbReference>
<evidence type="ECO:0000256" key="9">
    <source>
        <dbReference type="ARBA" id="ARBA00022989"/>
    </source>
</evidence>
<evidence type="ECO:0000256" key="1">
    <source>
        <dbReference type="ARBA" id="ARBA00004141"/>
    </source>
</evidence>
<dbReference type="EMBL" id="JARUPT010000010">
    <property type="protein sequence ID" value="KAK0381906.1"/>
    <property type="molecule type" value="Genomic_DNA"/>
</dbReference>
<organism evidence="18 19">
    <name type="scientific">Colletotrichum limetticola</name>
    <dbReference type="NCBI Taxonomy" id="1209924"/>
    <lineage>
        <taxon>Eukaryota</taxon>
        <taxon>Fungi</taxon>
        <taxon>Dikarya</taxon>
        <taxon>Ascomycota</taxon>
        <taxon>Pezizomycotina</taxon>
        <taxon>Sordariomycetes</taxon>
        <taxon>Hypocreomycetidae</taxon>
        <taxon>Glomerellales</taxon>
        <taxon>Glomerellaceae</taxon>
        <taxon>Colletotrichum</taxon>
        <taxon>Colletotrichum acutatum species complex</taxon>
    </lineage>
</organism>
<evidence type="ECO:0000256" key="10">
    <source>
        <dbReference type="ARBA" id="ARBA00023136"/>
    </source>
</evidence>
<feature type="transmembrane region" description="Helical" evidence="15">
    <location>
        <begin position="264"/>
        <end position="286"/>
    </location>
</feature>
<feature type="transmembrane region" description="Helical" evidence="15">
    <location>
        <begin position="113"/>
        <end position="136"/>
    </location>
</feature>
<evidence type="ECO:0000256" key="2">
    <source>
        <dbReference type="ARBA" id="ARBA00004589"/>
    </source>
</evidence>
<evidence type="ECO:0000256" key="5">
    <source>
        <dbReference type="ARBA" id="ARBA00022525"/>
    </source>
</evidence>
<reference evidence="18" key="1">
    <citation type="submission" date="2023-04" db="EMBL/GenBank/DDBJ databases">
        <title>Colletotrichum limetticola genome sequence.</title>
        <authorList>
            <person name="Baroncelli R."/>
        </authorList>
    </citation>
    <scope>NUCLEOTIDE SEQUENCE</scope>
    <source>
        <strain evidence="18">KLA-Anderson</strain>
    </source>
</reference>
<keyword evidence="6" id="KW-0336">GPI-anchor</keyword>
<proteinExistence type="inferred from homology"/>
<evidence type="ECO:0000256" key="4">
    <source>
        <dbReference type="ARBA" id="ARBA00010031"/>
    </source>
</evidence>